<dbReference type="Proteomes" id="UP001164693">
    <property type="component" value="Chromosome"/>
</dbReference>
<dbReference type="RefSeq" id="WP_269445214.1">
    <property type="nucleotide sequence ID" value="NZ_CP097463.1"/>
</dbReference>
<keyword evidence="1" id="KW-0472">Membrane</keyword>
<accession>A0ABY7K6C6</accession>
<name>A0ABY7K6C6_9ACTN</name>
<evidence type="ECO:0000313" key="3">
    <source>
        <dbReference type="Proteomes" id="UP001164693"/>
    </source>
</evidence>
<evidence type="ECO:0000256" key="1">
    <source>
        <dbReference type="SAM" id="Phobius"/>
    </source>
</evidence>
<keyword evidence="1" id="KW-1133">Transmembrane helix</keyword>
<evidence type="ECO:0008006" key="4">
    <source>
        <dbReference type="Google" id="ProtNLM"/>
    </source>
</evidence>
<reference evidence="2" key="1">
    <citation type="submission" date="2022-05" db="EMBL/GenBank/DDBJ databases">
        <title>Jatrophihabitans sp. SB3-54 whole genome sequence.</title>
        <authorList>
            <person name="Suh M.K."/>
            <person name="Eom M.K."/>
            <person name="Kim J.S."/>
            <person name="Kim H.S."/>
            <person name="Do H.E."/>
            <person name="Shin Y.K."/>
            <person name="Lee J.-S."/>
        </authorList>
    </citation>
    <scope>NUCLEOTIDE SEQUENCE</scope>
    <source>
        <strain evidence="2">SB3-54</strain>
    </source>
</reference>
<keyword evidence="3" id="KW-1185">Reference proteome</keyword>
<organism evidence="2 3">
    <name type="scientific">Jatrophihabitans cynanchi</name>
    <dbReference type="NCBI Taxonomy" id="2944128"/>
    <lineage>
        <taxon>Bacteria</taxon>
        <taxon>Bacillati</taxon>
        <taxon>Actinomycetota</taxon>
        <taxon>Actinomycetes</taxon>
        <taxon>Jatrophihabitantales</taxon>
        <taxon>Jatrophihabitantaceae</taxon>
        <taxon>Jatrophihabitans</taxon>
    </lineage>
</organism>
<feature type="transmembrane region" description="Helical" evidence="1">
    <location>
        <begin position="21"/>
        <end position="41"/>
    </location>
</feature>
<proteinExistence type="predicted"/>
<protein>
    <recommendedName>
        <fullName evidence="4">Type II secretion system protein</fullName>
    </recommendedName>
</protein>
<dbReference type="EMBL" id="CP097463">
    <property type="protein sequence ID" value="WAX58671.1"/>
    <property type="molecule type" value="Genomic_DNA"/>
</dbReference>
<evidence type="ECO:0000313" key="2">
    <source>
        <dbReference type="EMBL" id="WAX58671.1"/>
    </source>
</evidence>
<sequence length="198" mass="21076">MTGLRRRLAEDERGTTMMEMVVGMTILAIFMSMFTTAIFMMTRTANKVQSVTGTASQVNQAFLKLDKLVRYSSAVSTPGTGTSGDKYVELRFTNTGSESCTQLRFDGPTQQLQQRSWTVNSSGNASTASAWLPMASSIATGSFTQPADPAALYQQLTVSVSATTGSTQPSTTTSAMTFTALNSNLSQTGSVCGQQGRP</sequence>
<keyword evidence="1" id="KW-0812">Transmembrane</keyword>
<gene>
    <name evidence="2" type="ORF">M6B22_07875</name>
</gene>